<sequence length="513" mass="54323">MVTVAQVLGLPGLGLEPVVEADTDLPVSWVVTSELADPTPYLEGGEILLLTGIHASARAHSWTEYVRRLTDRGVVALGLGVGEQLSYLHVPDALTAACRDSGLTLFRVPERTPFLGIIRAAAEMQAAEARTALEAMLSEQRRLTRAAVGRDGPARVVRTLVPVLGGGWAGVCTADARIVERSGPGLPQLPAGRTLAELLDRLRPAGLRGSLSESGPAGTVAVHPLGVDGVPQSYLVVALPGPADPVRTGVIATAVALLSLHAERAAEQALFRRRVRAGALALLLNGEVRSADALLGVADDTTWSTAPRVRVVRLRGGAAEFRDGVRRLEARTSSGTRPVLVGAPATEPDGEQTAAVLLEDLPERLAEVRAAVEASGLRAGIGGPSAVHETEASDREAREALDRTTERRRVGTWDDLVAGGVAGLLPPETARAWARQLLRPVDRAGRLPLLRTFLAHNGNRSGTAGALGIHRNTLQQRLQEIEEALGRSVDDPQLRAELWIALRLSDRPDRSAP</sequence>
<dbReference type="EMBL" id="BAAAOA010000024">
    <property type="protein sequence ID" value="GAA1762587.1"/>
    <property type="molecule type" value="Genomic_DNA"/>
</dbReference>
<evidence type="ECO:0000259" key="2">
    <source>
        <dbReference type="Pfam" id="PF07905"/>
    </source>
</evidence>
<gene>
    <name evidence="4" type="ORF">GCM10009767_21810</name>
</gene>
<dbReference type="InterPro" id="IPR051448">
    <property type="entry name" value="CdaR-like_regulators"/>
</dbReference>
<dbReference type="SUPFAM" id="SSF46689">
    <property type="entry name" value="Homeodomain-like"/>
    <property type="match status" value="1"/>
</dbReference>
<evidence type="ECO:0000256" key="1">
    <source>
        <dbReference type="SAM" id="MobiDB-lite"/>
    </source>
</evidence>
<evidence type="ECO:0000313" key="4">
    <source>
        <dbReference type="EMBL" id="GAA1762587.1"/>
    </source>
</evidence>
<evidence type="ECO:0000313" key="5">
    <source>
        <dbReference type="Proteomes" id="UP001501204"/>
    </source>
</evidence>
<protein>
    <submittedName>
        <fullName evidence="4">PucR family transcriptional regulator</fullName>
    </submittedName>
</protein>
<dbReference type="Pfam" id="PF13556">
    <property type="entry name" value="HTH_30"/>
    <property type="match status" value="1"/>
</dbReference>
<dbReference type="Proteomes" id="UP001501204">
    <property type="component" value="Unassembled WGS sequence"/>
</dbReference>
<reference evidence="4 5" key="1">
    <citation type="journal article" date="2019" name="Int. J. Syst. Evol. Microbiol.">
        <title>The Global Catalogue of Microorganisms (GCM) 10K type strain sequencing project: providing services to taxonomists for standard genome sequencing and annotation.</title>
        <authorList>
            <consortium name="The Broad Institute Genomics Platform"/>
            <consortium name="The Broad Institute Genome Sequencing Center for Infectious Disease"/>
            <person name="Wu L."/>
            <person name="Ma J."/>
        </authorList>
    </citation>
    <scope>NUCLEOTIDE SEQUENCE [LARGE SCALE GENOMIC DNA]</scope>
    <source>
        <strain evidence="4 5">JCM 14735</strain>
    </source>
</reference>
<comment type="caution">
    <text evidence="4">The sequence shown here is derived from an EMBL/GenBank/DDBJ whole genome shotgun (WGS) entry which is preliminary data.</text>
</comment>
<dbReference type="Gene3D" id="1.10.10.2840">
    <property type="entry name" value="PucR C-terminal helix-turn-helix domain"/>
    <property type="match status" value="1"/>
</dbReference>
<feature type="domain" description="Purine catabolism PurC-like" evidence="2">
    <location>
        <begin position="7"/>
        <end position="122"/>
    </location>
</feature>
<dbReference type="InterPro" id="IPR009057">
    <property type="entry name" value="Homeodomain-like_sf"/>
</dbReference>
<dbReference type="Pfam" id="PF07905">
    <property type="entry name" value="PucR"/>
    <property type="match status" value="1"/>
</dbReference>
<evidence type="ECO:0000259" key="3">
    <source>
        <dbReference type="Pfam" id="PF13556"/>
    </source>
</evidence>
<organism evidence="4 5">
    <name type="scientific">Kocuria aegyptia</name>
    <dbReference type="NCBI Taxonomy" id="330943"/>
    <lineage>
        <taxon>Bacteria</taxon>
        <taxon>Bacillati</taxon>
        <taxon>Actinomycetota</taxon>
        <taxon>Actinomycetes</taxon>
        <taxon>Micrococcales</taxon>
        <taxon>Micrococcaceae</taxon>
        <taxon>Kocuria</taxon>
    </lineage>
</organism>
<feature type="compositionally biased region" description="Basic and acidic residues" evidence="1">
    <location>
        <begin position="388"/>
        <end position="404"/>
    </location>
</feature>
<dbReference type="InterPro" id="IPR025736">
    <property type="entry name" value="PucR_C-HTH_dom"/>
</dbReference>
<name>A0ABN2KRX5_9MICC</name>
<feature type="region of interest" description="Disordered" evidence="1">
    <location>
        <begin position="382"/>
        <end position="404"/>
    </location>
</feature>
<dbReference type="PANTHER" id="PTHR33744:SF1">
    <property type="entry name" value="DNA-BINDING TRANSCRIPTIONAL ACTIVATOR ADER"/>
    <property type="match status" value="1"/>
</dbReference>
<keyword evidence="5" id="KW-1185">Reference proteome</keyword>
<dbReference type="PANTHER" id="PTHR33744">
    <property type="entry name" value="CARBOHYDRATE DIACID REGULATOR"/>
    <property type="match status" value="1"/>
</dbReference>
<feature type="domain" description="PucR C-terminal helix-turn-helix" evidence="3">
    <location>
        <begin position="448"/>
        <end position="504"/>
    </location>
</feature>
<accession>A0ABN2KRX5</accession>
<dbReference type="RefSeq" id="WP_344122423.1">
    <property type="nucleotide sequence ID" value="NZ_BAAAOA010000024.1"/>
</dbReference>
<proteinExistence type="predicted"/>
<dbReference type="InterPro" id="IPR012914">
    <property type="entry name" value="PucR_dom"/>
</dbReference>
<dbReference type="InterPro" id="IPR042070">
    <property type="entry name" value="PucR_C-HTH_sf"/>
</dbReference>